<organism evidence="1 2">
    <name type="scientific">Heracleum sosnowskyi</name>
    <dbReference type="NCBI Taxonomy" id="360622"/>
    <lineage>
        <taxon>Eukaryota</taxon>
        <taxon>Viridiplantae</taxon>
        <taxon>Streptophyta</taxon>
        <taxon>Embryophyta</taxon>
        <taxon>Tracheophyta</taxon>
        <taxon>Spermatophyta</taxon>
        <taxon>Magnoliopsida</taxon>
        <taxon>eudicotyledons</taxon>
        <taxon>Gunneridae</taxon>
        <taxon>Pentapetalae</taxon>
        <taxon>asterids</taxon>
        <taxon>campanulids</taxon>
        <taxon>Apiales</taxon>
        <taxon>Apiaceae</taxon>
        <taxon>Apioideae</taxon>
        <taxon>apioid superclade</taxon>
        <taxon>Tordylieae</taxon>
        <taxon>Tordyliinae</taxon>
        <taxon>Heracleum</taxon>
    </lineage>
</organism>
<keyword evidence="2" id="KW-1185">Reference proteome</keyword>
<dbReference type="EMBL" id="JAUIZM010000005">
    <property type="protein sequence ID" value="KAK1383073.1"/>
    <property type="molecule type" value="Genomic_DNA"/>
</dbReference>
<reference evidence="1" key="1">
    <citation type="submission" date="2023-02" db="EMBL/GenBank/DDBJ databases">
        <title>Genome of toxic invasive species Heracleum sosnowskyi carries increased number of genes despite the absence of recent whole-genome duplications.</title>
        <authorList>
            <person name="Schelkunov M."/>
            <person name="Shtratnikova V."/>
            <person name="Makarenko M."/>
            <person name="Klepikova A."/>
            <person name="Omelchenko D."/>
            <person name="Novikova G."/>
            <person name="Obukhova E."/>
            <person name="Bogdanov V."/>
            <person name="Penin A."/>
            <person name="Logacheva M."/>
        </authorList>
    </citation>
    <scope>NUCLEOTIDE SEQUENCE</scope>
    <source>
        <strain evidence="1">Hsosn_3</strain>
        <tissue evidence="1">Leaf</tissue>
    </source>
</reference>
<evidence type="ECO:0000313" key="2">
    <source>
        <dbReference type="Proteomes" id="UP001237642"/>
    </source>
</evidence>
<proteinExistence type="predicted"/>
<reference evidence="1" key="2">
    <citation type="submission" date="2023-05" db="EMBL/GenBank/DDBJ databases">
        <authorList>
            <person name="Schelkunov M.I."/>
        </authorList>
    </citation>
    <scope>NUCLEOTIDE SEQUENCE</scope>
    <source>
        <strain evidence="1">Hsosn_3</strain>
        <tissue evidence="1">Leaf</tissue>
    </source>
</reference>
<dbReference type="Proteomes" id="UP001237642">
    <property type="component" value="Unassembled WGS sequence"/>
</dbReference>
<gene>
    <name evidence="1" type="ORF">POM88_020808</name>
</gene>
<evidence type="ECO:0000313" key="1">
    <source>
        <dbReference type="EMBL" id="KAK1383073.1"/>
    </source>
</evidence>
<dbReference type="AlphaFoldDB" id="A0AAD8MT78"/>
<sequence>MTTYRTAVEEMEVSFANIRIEEEEEGGLIYEEENEDLSEIDLRWCLQKPLFNTQRRFRFENAWLTEPMCEQLTKDVWESTEGWSIQAKIEKCGEQLMAWGKDIIGNFGNRIKKM</sequence>
<comment type="caution">
    <text evidence="1">The sequence shown here is derived from an EMBL/GenBank/DDBJ whole genome shotgun (WGS) entry which is preliminary data.</text>
</comment>
<accession>A0AAD8MT78</accession>
<name>A0AAD8MT78_9APIA</name>
<protein>
    <submittedName>
        <fullName evidence="1">Uncharacterized protein</fullName>
    </submittedName>
</protein>